<keyword evidence="2" id="KW-1133">Transmembrane helix</keyword>
<evidence type="ECO:0008006" key="8">
    <source>
        <dbReference type="Google" id="ProtNLM"/>
    </source>
</evidence>
<dbReference type="InterPro" id="IPR058729">
    <property type="entry name" value="Beta-barrel_RND-rel"/>
</dbReference>
<comment type="caution">
    <text evidence="6">The sequence shown here is derived from an EMBL/GenBank/DDBJ whole genome shotgun (WGS) entry which is preliminary data.</text>
</comment>
<evidence type="ECO:0000259" key="5">
    <source>
        <dbReference type="Pfam" id="PF26018"/>
    </source>
</evidence>
<feature type="transmembrane region" description="Helical" evidence="2">
    <location>
        <begin position="21"/>
        <end position="40"/>
    </location>
</feature>
<dbReference type="Proteomes" id="UP000779508">
    <property type="component" value="Unassembled WGS sequence"/>
</dbReference>
<keyword evidence="2" id="KW-0472">Membrane</keyword>
<gene>
    <name evidence="6" type="ORF">KQI88_13020</name>
</gene>
<feature type="domain" description="RND related alpha-helical hairpin" evidence="4">
    <location>
        <begin position="104"/>
        <end position="206"/>
    </location>
</feature>
<keyword evidence="7" id="KW-1185">Reference proteome</keyword>
<dbReference type="Pfam" id="PF26018">
    <property type="entry name" value="BSH_RND_rel"/>
    <property type="match status" value="1"/>
</dbReference>
<evidence type="ECO:0000256" key="2">
    <source>
        <dbReference type="SAM" id="Phobius"/>
    </source>
</evidence>
<accession>A0ABS6G5C9</accession>
<evidence type="ECO:0000313" key="6">
    <source>
        <dbReference type="EMBL" id="MBU5677336.1"/>
    </source>
</evidence>
<organism evidence="6 7">
    <name type="scientific">Alkaliphilus flagellatus</name>
    <dbReference type="NCBI Taxonomy" id="2841507"/>
    <lineage>
        <taxon>Bacteria</taxon>
        <taxon>Bacillati</taxon>
        <taxon>Bacillota</taxon>
        <taxon>Clostridia</taxon>
        <taxon>Peptostreptococcales</taxon>
        <taxon>Natronincolaceae</taxon>
        <taxon>Alkaliphilus</taxon>
    </lineage>
</organism>
<keyword evidence="2" id="KW-0812">Transmembrane</keyword>
<evidence type="ECO:0000313" key="7">
    <source>
        <dbReference type="Proteomes" id="UP000779508"/>
    </source>
</evidence>
<protein>
    <recommendedName>
        <fullName evidence="8">Membrane fusion protein</fullName>
    </recommendedName>
</protein>
<evidence type="ECO:0000259" key="3">
    <source>
        <dbReference type="Pfam" id="PF26011"/>
    </source>
</evidence>
<feature type="domain" description="RND related barrel-sandwich hybrid" evidence="5">
    <location>
        <begin position="68"/>
        <end position="267"/>
    </location>
</feature>
<dbReference type="InterPro" id="IPR058728">
    <property type="entry name" value="HH_RND-rel"/>
</dbReference>
<evidence type="ECO:0000259" key="4">
    <source>
        <dbReference type="Pfam" id="PF26012"/>
    </source>
</evidence>
<dbReference type="Pfam" id="PF26012">
    <property type="entry name" value="HH_RND_rel"/>
    <property type="match status" value="1"/>
</dbReference>
<keyword evidence="1" id="KW-0175">Coiled coil</keyword>
<dbReference type="InterPro" id="IPR058709">
    <property type="entry name" value="BSH_RND-rel"/>
</dbReference>
<reference evidence="6 7" key="1">
    <citation type="submission" date="2021-06" db="EMBL/GenBank/DDBJ databases">
        <authorList>
            <person name="Sun Q."/>
            <person name="Li D."/>
        </authorList>
    </citation>
    <scope>NUCLEOTIDE SEQUENCE [LARGE SCALE GENOMIC DNA]</scope>
    <source>
        <strain evidence="6 7">MSJ-5</strain>
    </source>
</reference>
<feature type="domain" description="RND related beta-barrel" evidence="3">
    <location>
        <begin position="272"/>
        <end position="343"/>
    </location>
</feature>
<name>A0ABS6G5C9_9FIRM</name>
<dbReference type="EMBL" id="JAHLQK010000005">
    <property type="protein sequence ID" value="MBU5677336.1"/>
    <property type="molecule type" value="Genomic_DNA"/>
</dbReference>
<feature type="coiled-coil region" evidence="1">
    <location>
        <begin position="121"/>
        <end position="209"/>
    </location>
</feature>
<dbReference type="Pfam" id="PF26011">
    <property type="entry name" value="Beta-barrel_RND_rel"/>
    <property type="match status" value="1"/>
</dbReference>
<sequence length="432" mass="49671">MSQAKEKKRIKKRRARKKGPYIIVLIIVLYFISRMPPLLLASSQSTYPAEYGKIEKNIEAIGYVAREEKIFTSVGKGDVKYFVSEGEKVAKGEKLAEVYLDRLDDKSRKDLESINSRLQNIKEKQDDKNIFQGDIQKLEQQISTLLKSIQQDLNDERYDRITSMKEELEDLLNKKSIIVGEKSFSGKNISQLEQQKVQLEDKVNSSIQVIYSDSPGFVAMGSDGFEELLNYKTLHEINSDQLKMLKNAKLNLPSKDLEENAPVIRIVENYKWSIIVELDAKQADTIEKGKVVRIRPTDKNKELRATVRNIIEEENKKIVIFDLNEFIDDFYNIRTLTVEIIQSRYEGVMVANSSIVEKDGIKGVYTVDVNGIAKFKPIKIKTSNQEYSILHHGYFEAKSKDNPEKTERVNTINLYDEIVMNGNKANEGQRVR</sequence>
<proteinExistence type="predicted"/>
<evidence type="ECO:0000256" key="1">
    <source>
        <dbReference type="SAM" id="Coils"/>
    </source>
</evidence>
<dbReference type="RefSeq" id="WP_216418026.1">
    <property type="nucleotide sequence ID" value="NZ_JAHLQK010000005.1"/>
</dbReference>